<dbReference type="RefSeq" id="WP_091958757.1">
    <property type="nucleotide sequence ID" value="NZ_FOLH01000001.1"/>
</dbReference>
<evidence type="ECO:0000259" key="5">
    <source>
        <dbReference type="PROSITE" id="PS51352"/>
    </source>
</evidence>
<dbReference type="FunFam" id="3.40.30.10:FF:000013">
    <property type="entry name" value="Blast:Protein SCO1 homolog, mitochondrial"/>
    <property type="match status" value="1"/>
</dbReference>
<evidence type="ECO:0000313" key="7">
    <source>
        <dbReference type="Proteomes" id="UP000199058"/>
    </source>
</evidence>
<feature type="domain" description="Thioredoxin" evidence="5">
    <location>
        <begin position="36"/>
        <end position="202"/>
    </location>
</feature>
<evidence type="ECO:0000256" key="1">
    <source>
        <dbReference type="ARBA" id="ARBA00010996"/>
    </source>
</evidence>
<evidence type="ECO:0000313" key="6">
    <source>
        <dbReference type="EMBL" id="SFB85312.1"/>
    </source>
</evidence>
<keyword evidence="3" id="KW-0479">Metal-binding</keyword>
<dbReference type="CDD" id="cd02968">
    <property type="entry name" value="SCO"/>
    <property type="match status" value="1"/>
</dbReference>
<evidence type="ECO:0000256" key="4">
    <source>
        <dbReference type="PIRSR" id="PIRSR603782-2"/>
    </source>
</evidence>
<sequence>MKTNKTLLLGGVAVIALIAAVQIWSGLNQQPEQTALAEKPTGAPFTLQSKEGEVSLSDLEDNQLALIFFGYTWCPDICPMSMVFLSRALENLPGDVRDRVQPIFISVDPDRDTPERLQAYVEFFDAGILGVTGDKDYLQQLASEYGAFYRKVEMDSAMEYAVDHTSDFYLATNKGELITTLSHNVSGNQLNETLTKALAEIQ</sequence>
<dbReference type="PANTHER" id="PTHR12151">
    <property type="entry name" value="ELECTRON TRANSPORT PROTIN SCO1/SENC FAMILY MEMBER"/>
    <property type="match status" value="1"/>
</dbReference>
<accession>A0A1I1EFG0</accession>
<feature type="disulfide bond" description="Redox-active" evidence="4">
    <location>
        <begin position="74"/>
        <end position="78"/>
    </location>
</feature>
<dbReference type="AlphaFoldDB" id="A0A1I1EFG0"/>
<name>A0A1I1EFG0_9GAMM</name>
<gene>
    <name evidence="6" type="ORF">SAMN05660443_0543</name>
</gene>
<dbReference type="GO" id="GO:0046872">
    <property type="term" value="F:metal ion binding"/>
    <property type="evidence" value="ECO:0007669"/>
    <property type="project" value="UniProtKB-KW"/>
</dbReference>
<protein>
    <submittedName>
        <fullName evidence="6">Protein SCO1/2</fullName>
    </submittedName>
</protein>
<organism evidence="6 7">
    <name type="scientific">Marinospirillum celere</name>
    <dbReference type="NCBI Taxonomy" id="1122252"/>
    <lineage>
        <taxon>Bacteria</taxon>
        <taxon>Pseudomonadati</taxon>
        <taxon>Pseudomonadota</taxon>
        <taxon>Gammaproteobacteria</taxon>
        <taxon>Oceanospirillales</taxon>
        <taxon>Oceanospirillaceae</taxon>
        <taxon>Marinospirillum</taxon>
    </lineage>
</organism>
<dbReference type="InterPro" id="IPR003782">
    <property type="entry name" value="SCO1/SenC"/>
</dbReference>
<evidence type="ECO:0000256" key="3">
    <source>
        <dbReference type="PIRSR" id="PIRSR603782-1"/>
    </source>
</evidence>
<keyword evidence="7" id="KW-1185">Reference proteome</keyword>
<dbReference type="InterPro" id="IPR013766">
    <property type="entry name" value="Thioredoxin_domain"/>
</dbReference>
<dbReference type="EMBL" id="FOLH01000001">
    <property type="protein sequence ID" value="SFB85312.1"/>
    <property type="molecule type" value="Genomic_DNA"/>
</dbReference>
<feature type="binding site" evidence="3">
    <location>
        <position position="78"/>
    </location>
    <ligand>
        <name>Cu cation</name>
        <dbReference type="ChEBI" id="CHEBI:23378"/>
    </ligand>
</feature>
<dbReference type="InterPro" id="IPR036249">
    <property type="entry name" value="Thioredoxin-like_sf"/>
</dbReference>
<dbReference type="SUPFAM" id="SSF52833">
    <property type="entry name" value="Thioredoxin-like"/>
    <property type="match status" value="1"/>
</dbReference>
<feature type="binding site" evidence="3">
    <location>
        <position position="74"/>
    </location>
    <ligand>
        <name>Cu cation</name>
        <dbReference type="ChEBI" id="CHEBI:23378"/>
    </ligand>
</feature>
<feature type="binding site" evidence="3">
    <location>
        <position position="164"/>
    </location>
    <ligand>
        <name>Cu cation</name>
        <dbReference type="ChEBI" id="CHEBI:23378"/>
    </ligand>
</feature>
<comment type="similarity">
    <text evidence="1">Belongs to the SCO1/2 family.</text>
</comment>
<reference evidence="6 7" key="1">
    <citation type="submission" date="2016-10" db="EMBL/GenBank/DDBJ databases">
        <authorList>
            <person name="de Groot N.N."/>
        </authorList>
    </citation>
    <scope>NUCLEOTIDE SEQUENCE [LARGE SCALE GENOMIC DNA]</scope>
    <source>
        <strain evidence="6 7">DSM 18438</strain>
    </source>
</reference>
<dbReference type="Pfam" id="PF02630">
    <property type="entry name" value="SCO1-SenC"/>
    <property type="match status" value="1"/>
</dbReference>
<dbReference type="Gene3D" id="3.40.30.10">
    <property type="entry name" value="Glutaredoxin"/>
    <property type="match status" value="1"/>
</dbReference>
<evidence type="ECO:0000256" key="2">
    <source>
        <dbReference type="ARBA" id="ARBA00023008"/>
    </source>
</evidence>
<dbReference type="OrthoDB" id="9790194at2"/>
<dbReference type="Proteomes" id="UP000199058">
    <property type="component" value="Unassembled WGS sequence"/>
</dbReference>
<proteinExistence type="inferred from homology"/>
<keyword evidence="2 3" id="KW-0186">Copper</keyword>
<keyword evidence="4" id="KW-1015">Disulfide bond</keyword>
<dbReference type="PROSITE" id="PS51352">
    <property type="entry name" value="THIOREDOXIN_2"/>
    <property type="match status" value="1"/>
</dbReference>
<dbReference type="PANTHER" id="PTHR12151:SF25">
    <property type="entry name" value="LINALOOL DEHYDRATASE_ISOMERASE DOMAIN-CONTAINING PROTEIN"/>
    <property type="match status" value="1"/>
</dbReference>
<dbReference type="STRING" id="1122252.SAMN05660443_0543"/>